<comment type="caution">
    <text evidence="2">The sequence shown here is derived from an EMBL/GenBank/DDBJ whole genome shotgun (WGS) entry which is preliminary data.</text>
</comment>
<name>C0XV15_CORLD</name>
<feature type="region of interest" description="Disordered" evidence="1">
    <location>
        <begin position="79"/>
        <end position="101"/>
    </location>
</feature>
<dbReference type="AlphaFoldDB" id="C0XV15"/>
<dbReference type="OrthoDB" id="9803716at2"/>
<protein>
    <submittedName>
        <fullName evidence="2">Uncharacterized protein</fullName>
    </submittedName>
</protein>
<dbReference type="EMBL" id="ACHJ01000170">
    <property type="protein sequence ID" value="EEI15951.1"/>
    <property type="molecule type" value="Genomic_DNA"/>
</dbReference>
<dbReference type="HOGENOM" id="CLU_1903161_0_0_11"/>
<dbReference type="STRING" id="525263.HMPREF0298_2285"/>
<reference evidence="2" key="1">
    <citation type="submission" date="2009-01" db="EMBL/GenBank/DDBJ databases">
        <authorList>
            <person name="Qin X."/>
            <person name="Bachman B."/>
            <person name="Battles P."/>
            <person name="Bell A."/>
            <person name="Bess C."/>
            <person name="Bickham C."/>
            <person name="Chaboub L."/>
            <person name="Chen D."/>
            <person name="Coyle M."/>
            <person name="Deiros D.R."/>
            <person name="Dinh H."/>
            <person name="Forbes L."/>
            <person name="Fowler G."/>
            <person name="Francisco L."/>
            <person name="Fu Q."/>
            <person name="Gubbala S."/>
            <person name="Hale W."/>
            <person name="Han Y."/>
            <person name="Hemphill L."/>
            <person name="Highlander S.K."/>
            <person name="Hirani K."/>
            <person name="Hogues M."/>
            <person name="Jackson L."/>
            <person name="Jakkamsetti A."/>
            <person name="Javaid M."/>
            <person name="Jiang H."/>
            <person name="Korchina V."/>
            <person name="Kovar C."/>
            <person name="Lara F."/>
            <person name="Lee S."/>
            <person name="Mata R."/>
            <person name="Mathew T."/>
            <person name="Moen C."/>
            <person name="Morales K."/>
            <person name="Munidasa M."/>
            <person name="Nazareth L."/>
            <person name="Ngo R."/>
            <person name="Nguyen L."/>
            <person name="Okwuonu G."/>
            <person name="Ongeri F."/>
            <person name="Patil S."/>
            <person name="Petrosino J."/>
            <person name="Pham C."/>
            <person name="Pham P."/>
            <person name="Pu L.-L."/>
            <person name="Puazo M."/>
            <person name="Raj R."/>
            <person name="Reid J."/>
            <person name="Rouhana J."/>
            <person name="Saada N."/>
            <person name="Shang Y."/>
            <person name="Simmons D."/>
            <person name="Thornton R."/>
            <person name="Warren J."/>
            <person name="Weissenberger G."/>
            <person name="Zhang J."/>
            <person name="Zhang L."/>
            <person name="Zhou C."/>
            <person name="Zhu D."/>
            <person name="Muzny D."/>
            <person name="Worley K."/>
            <person name="Gibbs R."/>
        </authorList>
    </citation>
    <scope>NUCLEOTIDE SEQUENCE [LARGE SCALE GENOMIC DNA]</scope>
    <source>
        <strain evidence="2">DSM 44291</strain>
    </source>
</reference>
<evidence type="ECO:0000313" key="2">
    <source>
        <dbReference type="EMBL" id="EEI15951.1"/>
    </source>
</evidence>
<dbReference type="Proteomes" id="UP000006196">
    <property type="component" value="Unassembled WGS sequence"/>
</dbReference>
<keyword evidence="3" id="KW-1185">Reference proteome</keyword>
<proteinExistence type="predicted"/>
<gene>
    <name evidence="2" type="ORF">HMPREF0298_2285</name>
</gene>
<evidence type="ECO:0000313" key="3">
    <source>
        <dbReference type="Proteomes" id="UP000006196"/>
    </source>
</evidence>
<sequence>MDRTIKELEAEAVAYIVSKSKGVEGKSAEYLRTYVGNALDGGAGWPRAMSLALVTKTANDIVNLFGNYSAISVKEKIRSSHPLGTTESAPDPGASSERAGDQGTLFRSLYAPYRAASALQPRKAGLQLPEDVR</sequence>
<accession>C0XV15</accession>
<evidence type="ECO:0000256" key="1">
    <source>
        <dbReference type="SAM" id="MobiDB-lite"/>
    </source>
</evidence>
<organism evidence="2 3">
    <name type="scientific">Corynebacterium lipophiloflavum (strain ATCC 700352 / DSM 44291 / CCUG 37336 / JCM 10383 / DMMZ 1944)</name>
    <dbReference type="NCBI Taxonomy" id="525263"/>
    <lineage>
        <taxon>Bacteria</taxon>
        <taxon>Bacillati</taxon>
        <taxon>Actinomycetota</taxon>
        <taxon>Actinomycetes</taxon>
        <taxon>Mycobacteriales</taxon>
        <taxon>Corynebacteriaceae</taxon>
        <taxon>Corynebacterium</taxon>
    </lineage>
</organism>